<dbReference type="Gene3D" id="3.90.190.20">
    <property type="entry name" value="Mur ligase, C-terminal domain"/>
    <property type="match status" value="1"/>
</dbReference>
<keyword evidence="12" id="KW-0460">Magnesium</keyword>
<evidence type="ECO:0000256" key="18">
    <source>
        <dbReference type="ARBA" id="ARBA00047808"/>
    </source>
</evidence>
<keyword evidence="11 21" id="KW-0067">ATP-binding</keyword>
<dbReference type="InterPro" id="IPR004101">
    <property type="entry name" value="Mur_ligase_C"/>
</dbReference>
<comment type="catalytic activity">
    <reaction evidence="20">
        <text>7,8-dihydropteroate + L-glutamate + ATP = 7,8-dihydrofolate + ADP + phosphate + H(+)</text>
        <dbReference type="Rhea" id="RHEA:23584"/>
        <dbReference type="ChEBI" id="CHEBI:15378"/>
        <dbReference type="ChEBI" id="CHEBI:17839"/>
        <dbReference type="ChEBI" id="CHEBI:29985"/>
        <dbReference type="ChEBI" id="CHEBI:30616"/>
        <dbReference type="ChEBI" id="CHEBI:43474"/>
        <dbReference type="ChEBI" id="CHEBI:57451"/>
        <dbReference type="ChEBI" id="CHEBI:456216"/>
        <dbReference type="EC" id="6.3.2.12"/>
    </reaction>
</comment>
<dbReference type="Gene3D" id="3.40.1190.10">
    <property type="entry name" value="Mur-like, catalytic domain"/>
    <property type="match status" value="1"/>
</dbReference>
<dbReference type="SUPFAM" id="SSF53623">
    <property type="entry name" value="MurD-like peptide ligases, catalytic domain"/>
    <property type="match status" value="1"/>
</dbReference>
<keyword evidence="8 21" id="KW-0436">Ligase</keyword>
<dbReference type="GO" id="GO:0008841">
    <property type="term" value="F:dihydrofolate synthase activity"/>
    <property type="evidence" value="ECO:0007669"/>
    <property type="project" value="UniProtKB-EC"/>
</dbReference>
<comment type="pathway">
    <text evidence="3">Cofactor biosynthesis; tetrahydrofolylpolyglutamate biosynthesis.</text>
</comment>
<comment type="caution">
    <text evidence="24">The sequence shown here is derived from an EMBL/GenBank/DDBJ whole genome shotgun (WGS) entry which is preliminary data.</text>
</comment>
<evidence type="ECO:0000256" key="1">
    <source>
        <dbReference type="ARBA" id="ARBA00002714"/>
    </source>
</evidence>
<evidence type="ECO:0000256" key="5">
    <source>
        <dbReference type="ARBA" id="ARBA00013023"/>
    </source>
</evidence>
<feature type="domain" description="Mur ligase central" evidence="23">
    <location>
        <begin position="61"/>
        <end position="203"/>
    </location>
</feature>
<dbReference type="InterPro" id="IPR036615">
    <property type="entry name" value="Mur_ligase_C_dom_sf"/>
</dbReference>
<dbReference type="PANTHER" id="PTHR11136:SF0">
    <property type="entry name" value="DIHYDROFOLATE SYNTHETASE-RELATED"/>
    <property type="match status" value="1"/>
</dbReference>
<evidence type="ECO:0000256" key="7">
    <source>
        <dbReference type="ARBA" id="ARBA00019357"/>
    </source>
</evidence>
<dbReference type="InterPro" id="IPR013221">
    <property type="entry name" value="Mur_ligase_cen"/>
</dbReference>
<reference evidence="24" key="1">
    <citation type="submission" date="2022-05" db="EMBL/GenBank/DDBJ databases">
        <title>Halomonas geminus sp. nov. and Halomonas llamarensis sp. nov. isolated from high-altitude salars of the Atacama Desert.</title>
        <authorList>
            <person name="Hintersatz C."/>
            <person name="Rojas L.A."/>
            <person name="Wei T.-S."/>
            <person name="Kutschke S."/>
            <person name="Lehmann F."/>
            <person name="Jain R."/>
            <person name="Pollmann K."/>
        </authorList>
    </citation>
    <scope>NUCLEOTIDE SEQUENCE</scope>
    <source>
        <strain evidence="24">ATCHA</strain>
    </source>
</reference>
<evidence type="ECO:0000256" key="19">
    <source>
        <dbReference type="ARBA" id="ARBA00049035"/>
    </source>
</evidence>
<dbReference type="EC" id="6.3.2.17" evidence="6"/>
<evidence type="ECO:0000256" key="9">
    <source>
        <dbReference type="ARBA" id="ARBA00022723"/>
    </source>
</evidence>
<evidence type="ECO:0000256" key="15">
    <source>
        <dbReference type="ARBA" id="ARBA00030592"/>
    </source>
</evidence>
<evidence type="ECO:0000259" key="23">
    <source>
        <dbReference type="Pfam" id="PF08245"/>
    </source>
</evidence>
<dbReference type="SUPFAM" id="SSF53244">
    <property type="entry name" value="MurD-like peptide ligases, peptide-binding domain"/>
    <property type="match status" value="1"/>
</dbReference>
<dbReference type="NCBIfam" id="TIGR01499">
    <property type="entry name" value="folC"/>
    <property type="match status" value="1"/>
</dbReference>
<evidence type="ECO:0000256" key="10">
    <source>
        <dbReference type="ARBA" id="ARBA00022741"/>
    </source>
</evidence>
<keyword evidence="10 21" id="KW-0547">Nucleotide-binding</keyword>
<name>A0ABT0STE3_9GAMM</name>
<evidence type="ECO:0000256" key="21">
    <source>
        <dbReference type="PIRNR" id="PIRNR001563"/>
    </source>
</evidence>
<dbReference type="GO" id="GO:0004326">
    <property type="term" value="F:tetrahydrofolylpolyglutamate synthase activity"/>
    <property type="evidence" value="ECO:0007669"/>
    <property type="project" value="UniProtKB-EC"/>
</dbReference>
<evidence type="ECO:0000256" key="14">
    <source>
        <dbReference type="ARBA" id="ARBA00030048"/>
    </source>
</evidence>
<accession>A0ABT0STE3</accession>
<comment type="catalytic activity">
    <reaction evidence="19">
        <text>(6R)-5,10-methylenetetrahydrofolyl-(gamma-L-Glu)(n) + L-glutamate + ATP = (6R)-5,10-methylenetetrahydrofolyl-(gamma-L-Glu)(n+1) + ADP + phosphate + H(+)</text>
        <dbReference type="Rhea" id="RHEA:51912"/>
        <dbReference type="Rhea" id="RHEA-COMP:13257"/>
        <dbReference type="Rhea" id="RHEA-COMP:13258"/>
        <dbReference type="ChEBI" id="CHEBI:15378"/>
        <dbReference type="ChEBI" id="CHEBI:29985"/>
        <dbReference type="ChEBI" id="CHEBI:30616"/>
        <dbReference type="ChEBI" id="CHEBI:43474"/>
        <dbReference type="ChEBI" id="CHEBI:136572"/>
        <dbReference type="ChEBI" id="CHEBI:456216"/>
        <dbReference type="EC" id="6.3.2.17"/>
    </reaction>
</comment>
<organism evidence="24 25">
    <name type="scientific">Halomonas llamarensis</name>
    <dbReference type="NCBI Taxonomy" id="2945104"/>
    <lineage>
        <taxon>Bacteria</taxon>
        <taxon>Pseudomonadati</taxon>
        <taxon>Pseudomonadota</taxon>
        <taxon>Gammaproteobacteria</taxon>
        <taxon>Oceanospirillales</taxon>
        <taxon>Halomonadaceae</taxon>
        <taxon>Halomonas</taxon>
    </lineage>
</organism>
<dbReference type="EC" id="6.3.2.12" evidence="5"/>
<evidence type="ECO:0000256" key="17">
    <source>
        <dbReference type="ARBA" id="ARBA00047493"/>
    </source>
</evidence>
<dbReference type="Pfam" id="PF02875">
    <property type="entry name" value="Mur_ligase_C"/>
    <property type="match status" value="1"/>
</dbReference>
<dbReference type="InterPro" id="IPR001645">
    <property type="entry name" value="Folylpolyglutamate_synth"/>
</dbReference>
<keyword evidence="25" id="KW-1185">Reference proteome</keyword>
<evidence type="ECO:0000256" key="3">
    <source>
        <dbReference type="ARBA" id="ARBA00005150"/>
    </source>
</evidence>
<evidence type="ECO:0000256" key="8">
    <source>
        <dbReference type="ARBA" id="ARBA00022598"/>
    </source>
</evidence>
<evidence type="ECO:0000259" key="22">
    <source>
        <dbReference type="Pfam" id="PF02875"/>
    </source>
</evidence>
<evidence type="ECO:0000256" key="4">
    <source>
        <dbReference type="ARBA" id="ARBA00008276"/>
    </source>
</evidence>
<dbReference type="PANTHER" id="PTHR11136">
    <property type="entry name" value="FOLYLPOLYGLUTAMATE SYNTHASE-RELATED"/>
    <property type="match status" value="1"/>
</dbReference>
<dbReference type="InterPro" id="IPR036565">
    <property type="entry name" value="Mur-like_cat_sf"/>
</dbReference>
<evidence type="ECO:0000256" key="20">
    <source>
        <dbReference type="ARBA" id="ARBA00049161"/>
    </source>
</evidence>
<keyword evidence="13" id="KW-0289">Folate biosynthesis</keyword>
<comment type="function">
    <text evidence="1">Functions in two distinct reactions of the de novo folate biosynthetic pathway. Catalyzes the addition of a glutamate residue to dihydropteroate (7,8-dihydropteroate or H2Pte) to form dihydrofolate (7,8-dihydrofolate monoglutamate or H2Pte-Glu). Also catalyzes successive additions of L-glutamate to tetrahydrofolate or 10-formyltetrahydrofolate or 5,10-methylenetetrahydrofolate, leading to folylpolyglutamate derivatives.</text>
</comment>
<evidence type="ECO:0000313" key="25">
    <source>
        <dbReference type="Proteomes" id="UP001165308"/>
    </source>
</evidence>
<evidence type="ECO:0000256" key="13">
    <source>
        <dbReference type="ARBA" id="ARBA00022909"/>
    </source>
</evidence>
<evidence type="ECO:0000313" key="24">
    <source>
        <dbReference type="EMBL" id="MCL7931107.1"/>
    </source>
</evidence>
<sequence length="441" mass="47115">MKRQRQLATKSRAMPNDLPTWLEYLEQLHPVGIDMGLKRVREVATRLGLLASPLAPKVITVAGTNGKGSTLAVMAAVAGAHGQRVGTYTSPHLVRYNERVTLNGEPVSDDQLVAGFQAIEHARLKAPEISLTYFEAGTLCALWCFANAELDLVLLEVGLGGRLDAVNIVDADIGIVTTIAQDHANFLGTDLEQIGREKAGILRPRHPAVLGSETLPGSVEESAKALNAPLFVLGQAFRRTPQGERYWQWHGRLADGQDVSLTQLPDPGLPLDNAATALQALTLAGLVPDAATTQAALASVTLPGRMQWLGQWCLDVGHNPHAAAYVASRLHKPLEGRLWCLIGMLDDKDADAVIANLVPRVTDWVCVSLSGSRGRSAASLKAVIERQGGQVHHCANSPKEGADWLGRQLAACDIVLATGSFFTVGALLEITLPQASHETTA</sequence>
<feature type="domain" description="Mur ligase C-terminal" evidence="22">
    <location>
        <begin position="304"/>
        <end position="421"/>
    </location>
</feature>
<dbReference type="NCBIfam" id="NF008101">
    <property type="entry name" value="PRK10846.1"/>
    <property type="match status" value="1"/>
</dbReference>
<keyword evidence="9" id="KW-0479">Metal-binding</keyword>
<dbReference type="Proteomes" id="UP001165308">
    <property type="component" value="Unassembled WGS sequence"/>
</dbReference>
<comment type="catalytic activity">
    <reaction evidence="17">
        <text>(6S)-5,6,7,8-tetrahydrofolyl-(gamma-L-Glu)(n) + L-glutamate + ATP = (6S)-5,6,7,8-tetrahydrofolyl-(gamma-L-Glu)(n+1) + ADP + phosphate + H(+)</text>
        <dbReference type="Rhea" id="RHEA:10580"/>
        <dbReference type="Rhea" id="RHEA-COMP:14738"/>
        <dbReference type="Rhea" id="RHEA-COMP:14740"/>
        <dbReference type="ChEBI" id="CHEBI:15378"/>
        <dbReference type="ChEBI" id="CHEBI:29985"/>
        <dbReference type="ChEBI" id="CHEBI:30616"/>
        <dbReference type="ChEBI" id="CHEBI:43474"/>
        <dbReference type="ChEBI" id="CHEBI:141005"/>
        <dbReference type="ChEBI" id="CHEBI:456216"/>
        <dbReference type="EC" id="6.3.2.17"/>
    </reaction>
</comment>
<dbReference type="PIRSF" id="PIRSF001563">
    <property type="entry name" value="Folylpolyglu_synth"/>
    <property type="match status" value="1"/>
</dbReference>
<comment type="similarity">
    <text evidence="4 21">Belongs to the folylpolyglutamate synthase family.</text>
</comment>
<comment type="pathway">
    <text evidence="2">Cofactor biosynthesis; tetrahydrofolate biosynthesis; 7,8-dihydrofolate from 2-amino-4-hydroxy-6-hydroxymethyl-7,8-dihydropteridine diphosphate and 4-aminobenzoate: step 2/2.</text>
</comment>
<evidence type="ECO:0000256" key="6">
    <source>
        <dbReference type="ARBA" id="ARBA00013025"/>
    </source>
</evidence>
<dbReference type="RefSeq" id="WP_250083273.1">
    <property type="nucleotide sequence ID" value="NZ_JAMJPJ010000028.1"/>
</dbReference>
<evidence type="ECO:0000256" key="16">
    <source>
        <dbReference type="ARBA" id="ARBA00032510"/>
    </source>
</evidence>
<evidence type="ECO:0000256" key="2">
    <source>
        <dbReference type="ARBA" id="ARBA00004799"/>
    </source>
</evidence>
<evidence type="ECO:0000256" key="11">
    <source>
        <dbReference type="ARBA" id="ARBA00022840"/>
    </source>
</evidence>
<protein>
    <recommendedName>
        <fullName evidence="7">Dihydrofolate synthase/folylpolyglutamate synthase</fullName>
        <ecNumber evidence="5">6.3.2.12</ecNumber>
        <ecNumber evidence="6">6.3.2.17</ecNumber>
    </recommendedName>
    <alternativeName>
        <fullName evidence="16">Folylpoly-gamma-glutamate synthetase-dihydrofolate synthetase</fullName>
    </alternativeName>
    <alternativeName>
        <fullName evidence="14">Folylpolyglutamate synthetase</fullName>
    </alternativeName>
    <alternativeName>
        <fullName evidence="15">Tetrahydrofolylpolyglutamate synthase</fullName>
    </alternativeName>
</protein>
<evidence type="ECO:0000256" key="12">
    <source>
        <dbReference type="ARBA" id="ARBA00022842"/>
    </source>
</evidence>
<proteinExistence type="inferred from homology"/>
<gene>
    <name evidence="24" type="primary">folC</name>
    <name evidence="24" type="ORF">M8006_14150</name>
</gene>
<dbReference type="Pfam" id="PF08245">
    <property type="entry name" value="Mur_ligase_M"/>
    <property type="match status" value="1"/>
</dbReference>
<comment type="catalytic activity">
    <reaction evidence="18">
        <text>10-formyltetrahydrofolyl-(gamma-L-Glu)(n) + L-glutamate + ATP = 10-formyltetrahydrofolyl-(gamma-L-Glu)(n+1) + ADP + phosphate + H(+)</text>
        <dbReference type="Rhea" id="RHEA:51904"/>
        <dbReference type="Rhea" id="RHEA-COMP:13088"/>
        <dbReference type="Rhea" id="RHEA-COMP:14300"/>
        <dbReference type="ChEBI" id="CHEBI:15378"/>
        <dbReference type="ChEBI" id="CHEBI:29985"/>
        <dbReference type="ChEBI" id="CHEBI:30616"/>
        <dbReference type="ChEBI" id="CHEBI:43474"/>
        <dbReference type="ChEBI" id="CHEBI:134413"/>
        <dbReference type="ChEBI" id="CHEBI:456216"/>
        <dbReference type="EC" id="6.3.2.17"/>
    </reaction>
</comment>
<dbReference type="EMBL" id="JAMJPJ010000028">
    <property type="protein sequence ID" value="MCL7931107.1"/>
    <property type="molecule type" value="Genomic_DNA"/>
</dbReference>